<organism evidence="1 2">
    <name type="scientific">Sphaeroforma arctica JP610</name>
    <dbReference type="NCBI Taxonomy" id="667725"/>
    <lineage>
        <taxon>Eukaryota</taxon>
        <taxon>Ichthyosporea</taxon>
        <taxon>Ichthyophonida</taxon>
        <taxon>Sphaeroforma</taxon>
    </lineage>
</organism>
<evidence type="ECO:0000313" key="1">
    <source>
        <dbReference type="EMBL" id="KNC73383.1"/>
    </source>
</evidence>
<evidence type="ECO:0000313" key="2">
    <source>
        <dbReference type="Proteomes" id="UP000054560"/>
    </source>
</evidence>
<protein>
    <submittedName>
        <fullName evidence="1">Uncharacterized protein</fullName>
    </submittedName>
</protein>
<keyword evidence="2" id="KW-1185">Reference proteome</keyword>
<dbReference type="GeneID" id="25914561"/>
<reference evidence="1 2" key="1">
    <citation type="submission" date="2011-02" db="EMBL/GenBank/DDBJ databases">
        <title>The Genome Sequence of Sphaeroforma arctica JP610.</title>
        <authorList>
            <consortium name="The Broad Institute Genome Sequencing Platform"/>
            <person name="Russ C."/>
            <person name="Cuomo C."/>
            <person name="Young S.K."/>
            <person name="Zeng Q."/>
            <person name="Gargeya S."/>
            <person name="Alvarado L."/>
            <person name="Berlin A."/>
            <person name="Chapman S.B."/>
            <person name="Chen Z."/>
            <person name="Freedman E."/>
            <person name="Gellesch M."/>
            <person name="Goldberg J."/>
            <person name="Griggs A."/>
            <person name="Gujja S."/>
            <person name="Heilman E."/>
            <person name="Heiman D."/>
            <person name="Howarth C."/>
            <person name="Mehta T."/>
            <person name="Neiman D."/>
            <person name="Pearson M."/>
            <person name="Roberts A."/>
            <person name="Saif S."/>
            <person name="Shea T."/>
            <person name="Shenoy N."/>
            <person name="Sisk P."/>
            <person name="Stolte C."/>
            <person name="Sykes S."/>
            <person name="White J."/>
            <person name="Yandava C."/>
            <person name="Burger G."/>
            <person name="Gray M.W."/>
            <person name="Holland P.W.H."/>
            <person name="King N."/>
            <person name="Lang F.B.F."/>
            <person name="Roger A.J."/>
            <person name="Ruiz-Trillo I."/>
            <person name="Haas B."/>
            <person name="Nusbaum C."/>
            <person name="Birren B."/>
        </authorList>
    </citation>
    <scope>NUCLEOTIDE SEQUENCE [LARGE SCALE GENOMIC DNA]</scope>
    <source>
        <strain evidence="1 2">JP610</strain>
    </source>
</reference>
<accession>A0A0L0FBB6</accession>
<name>A0A0L0FBB6_9EUKA</name>
<dbReference type="AlphaFoldDB" id="A0A0L0FBB6"/>
<gene>
    <name evidence="1" type="ORF">SARC_14057</name>
</gene>
<feature type="non-terminal residue" evidence="1">
    <location>
        <position position="1"/>
    </location>
</feature>
<sequence length="63" mass="6931">LLGALSGRVWDGKEQILLALGCLCKSRKDLITSEVYDNIISLLLKEAGRKTIKYKINAIEALA</sequence>
<dbReference type="Proteomes" id="UP000054560">
    <property type="component" value="Unassembled WGS sequence"/>
</dbReference>
<proteinExistence type="predicted"/>
<dbReference type="RefSeq" id="XP_014147285.1">
    <property type="nucleotide sequence ID" value="XM_014291810.1"/>
</dbReference>
<feature type="non-terminal residue" evidence="1">
    <location>
        <position position="63"/>
    </location>
</feature>
<dbReference type="EMBL" id="KQ245680">
    <property type="protein sequence ID" value="KNC73383.1"/>
    <property type="molecule type" value="Genomic_DNA"/>
</dbReference>
<dbReference type="OrthoDB" id="16066at2759"/>